<organism evidence="2 3">
    <name type="scientific">Sphingomonas turrisvirgatae</name>
    <dbReference type="NCBI Taxonomy" id="1888892"/>
    <lineage>
        <taxon>Bacteria</taxon>
        <taxon>Pseudomonadati</taxon>
        <taxon>Pseudomonadota</taxon>
        <taxon>Alphaproteobacteria</taxon>
        <taxon>Sphingomonadales</taxon>
        <taxon>Sphingomonadaceae</taxon>
        <taxon>Sphingomonas</taxon>
    </lineage>
</organism>
<dbReference type="Proteomes" id="UP000094487">
    <property type="component" value="Unassembled WGS sequence"/>
</dbReference>
<proteinExistence type="predicted"/>
<name>A0A1E3LY47_9SPHN</name>
<sequence>MPRLLFVDDFVGSGEQFVRTWQREYDLPGGARNSFEALAELSPATFFYCNAMTTDYGLKRINRFIPEVTVSAGNIIPDRYSLADPASLLWPKAIRADGIALVEAIGRRLGYGADDGSEQDWRGFHKLGLALAFQHSVPDANLPIFFTDRNGWRPLVQRL</sequence>
<dbReference type="Pfam" id="PF24390">
    <property type="entry name" value="PRTase-CE"/>
    <property type="match status" value="1"/>
</dbReference>
<dbReference type="AlphaFoldDB" id="A0A1E3LY47"/>
<reference evidence="2 3" key="1">
    <citation type="submission" date="2016-08" db="EMBL/GenBank/DDBJ databases">
        <title>Draft genome of the agarase producing Sphingomonas sp. MCT13.</title>
        <authorList>
            <person name="D'Andrea M.M."/>
            <person name="Rossolini G.M."/>
            <person name="Thaller M.C."/>
        </authorList>
    </citation>
    <scope>NUCLEOTIDE SEQUENCE [LARGE SCALE GENOMIC DNA]</scope>
    <source>
        <strain evidence="2 3">MCT13</strain>
    </source>
</reference>
<dbReference type="InterPro" id="IPR056920">
    <property type="entry name" value="PRTase-CE"/>
</dbReference>
<keyword evidence="3" id="KW-1185">Reference proteome</keyword>
<evidence type="ECO:0000313" key="2">
    <source>
        <dbReference type="EMBL" id="ODP38762.1"/>
    </source>
</evidence>
<dbReference type="STRING" id="1888892.BFL28_13255"/>
<gene>
    <name evidence="2" type="ORF">BFL28_13255</name>
</gene>
<evidence type="ECO:0000259" key="1">
    <source>
        <dbReference type="Pfam" id="PF24390"/>
    </source>
</evidence>
<accession>A0A1E3LY47</accession>
<comment type="caution">
    <text evidence="2">The sequence shown here is derived from an EMBL/GenBank/DDBJ whole genome shotgun (WGS) entry which is preliminary data.</text>
</comment>
<dbReference type="OrthoDB" id="4288730at2"/>
<dbReference type="EMBL" id="MDDS01000012">
    <property type="protein sequence ID" value="ODP38762.1"/>
    <property type="molecule type" value="Genomic_DNA"/>
</dbReference>
<feature type="domain" description="PRTase-CE" evidence="1">
    <location>
        <begin position="3"/>
        <end position="158"/>
    </location>
</feature>
<protein>
    <recommendedName>
        <fullName evidence="1">PRTase-CE domain-containing protein</fullName>
    </recommendedName>
</protein>
<evidence type="ECO:0000313" key="3">
    <source>
        <dbReference type="Proteomes" id="UP000094487"/>
    </source>
</evidence>